<dbReference type="Proteomes" id="UP000572722">
    <property type="component" value="Unassembled WGS sequence"/>
</dbReference>
<accession>A0AAE5LHY2</accession>
<dbReference type="AlphaFoldDB" id="A0AAE5LHY2"/>
<organism evidence="1 2">
    <name type="scientific">Vibrio tubiashii</name>
    <dbReference type="NCBI Taxonomy" id="29498"/>
    <lineage>
        <taxon>Bacteria</taxon>
        <taxon>Pseudomonadati</taxon>
        <taxon>Pseudomonadota</taxon>
        <taxon>Gammaproteobacteria</taxon>
        <taxon>Vibrionales</taxon>
        <taxon>Vibrionaceae</taxon>
        <taxon>Vibrio</taxon>
        <taxon>Vibrio oreintalis group</taxon>
    </lineage>
</organism>
<gene>
    <name evidence="1" type="ORF">F0237_09275</name>
</gene>
<comment type="caution">
    <text evidence="1">The sequence shown here is derived from an EMBL/GenBank/DDBJ whole genome shotgun (WGS) entry which is preliminary data.</text>
</comment>
<evidence type="ECO:0000313" key="2">
    <source>
        <dbReference type="Proteomes" id="UP000572722"/>
    </source>
</evidence>
<proteinExistence type="predicted"/>
<reference evidence="1 2" key="1">
    <citation type="submission" date="2019-08" db="EMBL/GenBank/DDBJ databases">
        <title>Draft genome sequencing and comparative genomics of hatchery-associated Vibrios.</title>
        <authorList>
            <person name="Kehlet-Delgado H."/>
            <person name="Mueller R.S."/>
        </authorList>
    </citation>
    <scope>NUCLEOTIDE SEQUENCE [LARGE SCALE GENOMIC DNA]</scope>
    <source>
        <strain evidence="1 2">01-65-5-1</strain>
    </source>
</reference>
<evidence type="ECO:0000313" key="1">
    <source>
        <dbReference type="EMBL" id="NOI80856.1"/>
    </source>
</evidence>
<dbReference type="RefSeq" id="WP_171321548.1">
    <property type="nucleotide sequence ID" value="NZ_VTXO01000002.1"/>
</dbReference>
<sequence length="639" mass="72962">MITQPLLNIAIDSIASRDREQRILAAEILSRFPEQLFHLEPLLLSDDLELISISLESLQYELNTPIQTLLYLLESCNEPEIKLLCIRAIQNNALAIRATDLLIAQLFSKKDYWDGDWNDADDLSLAAAKSLLPMANQLSLEQAKKILSALKQLDIEPDLSTLLIKILAKHNVINLESEYQSKDPSINKQLLTASTDRVLLYKYLRGSNLILSRTAYHRLGELNAREYLQDFLAGMAHVDPQVRETSIQTLLNWQYKIGIDHLEPLLKIDNVCLSGLIPLVDDDVIPWLSKEIRQDRVAARYLPSLVKLMVQAGYQLDTVIDDIYIHFPSLDELQKLDLLDTLNSLEDLDLSTAFLRQCIENTSFSNAVREYFVQHLSLRKGIHHQQYYSQLLLEKLHLDMGNAEEPKVHSQSAEAPFSTLASLSIPSQQTSRRVKKASQIQMISNRSFALQYCSNKELLNEFSQTFNIEELGPHEFGSFINACIRLDLSSEVMLDGGSQRKLLSLLGDNTIWNYASLWNWLGAAWVNHHQEYLLSHQTLAVSESTIPFIVDVNTLKICCSHHYVGIKKKAWERCRELEVITEEELIRAVFEDSDLHQLLPKLEQEQVSKQLLAIGSHDIKLALIRINILTSYITPTFHY</sequence>
<name>A0AAE5LHY2_9VIBR</name>
<dbReference type="EMBL" id="VTXO01000002">
    <property type="protein sequence ID" value="NOI80856.1"/>
    <property type="molecule type" value="Genomic_DNA"/>
</dbReference>
<protein>
    <submittedName>
        <fullName evidence="1">Uncharacterized protein</fullName>
    </submittedName>
</protein>